<reference evidence="2 3" key="1">
    <citation type="submission" date="2024-10" db="EMBL/GenBank/DDBJ databases">
        <authorList>
            <person name="Kim D."/>
        </authorList>
    </citation>
    <scope>NUCLEOTIDE SEQUENCE [LARGE SCALE GENOMIC DNA]</scope>
    <source>
        <strain evidence="2">BH-2024</strain>
    </source>
</reference>
<gene>
    <name evidence="2" type="ORF">niasHT_006181</name>
</gene>
<sequence>MAHSACSNRMSARRRRASSSSATRRTMPTSPVHRQPRASQSSRSCANPRRCPRVGPQPTVTGPTPVPEHGEQQKLRHMVTTLLMIVMVQQLPNEPKQMQEAHALCHRTAQGVVSMSSGGDHQA</sequence>
<comment type="caution">
    <text evidence="2">The sequence shown here is derived from an EMBL/GenBank/DDBJ whole genome shotgun (WGS) entry which is preliminary data.</text>
</comment>
<keyword evidence="3" id="KW-1185">Reference proteome</keyword>
<protein>
    <submittedName>
        <fullName evidence="2">Uncharacterized protein</fullName>
    </submittedName>
</protein>
<dbReference type="Proteomes" id="UP001620626">
    <property type="component" value="Unassembled WGS sequence"/>
</dbReference>
<feature type="compositionally biased region" description="Low complexity" evidence="1">
    <location>
        <begin position="53"/>
        <end position="63"/>
    </location>
</feature>
<evidence type="ECO:0000313" key="2">
    <source>
        <dbReference type="EMBL" id="KAL3121675.1"/>
    </source>
</evidence>
<evidence type="ECO:0000256" key="1">
    <source>
        <dbReference type="SAM" id="MobiDB-lite"/>
    </source>
</evidence>
<accession>A0ABD2M4I9</accession>
<name>A0ABD2M4I9_9BILA</name>
<dbReference type="EMBL" id="JBICBT010000180">
    <property type="protein sequence ID" value="KAL3121675.1"/>
    <property type="molecule type" value="Genomic_DNA"/>
</dbReference>
<feature type="compositionally biased region" description="Low complexity" evidence="1">
    <location>
        <begin position="1"/>
        <end position="10"/>
    </location>
</feature>
<evidence type="ECO:0000313" key="3">
    <source>
        <dbReference type="Proteomes" id="UP001620626"/>
    </source>
</evidence>
<dbReference type="AlphaFoldDB" id="A0ABD2M4I9"/>
<feature type="region of interest" description="Disordered" evidence="1">
    <location>
        <begin position="1"/>
        <end position="73"/>
    </location>
</feature>
<organism evidence="2 3">
    <name type="scientific">Heterodera trifolii</name>
    <dbReference type="NCBI Taxonomy" id="157864"/>
    <lineage>
        <taxon>Eukaryota</taxon>
        <taxon>Metazoa</taxon>
        <taxon>Ecdysozoa</taxon>
        <taxon>Nematoda</taxon>
        <taxon>Chromadorea</taxon>
        <taxon>Rhabditida</taxon>
        <taxon>Tylenchina</taxon>
        <taxon>Tylenchomorpha</taxon>
        <taxon>Tylenchoidea</taxon>
        <taxon>Heteroderidae</taxon>
        <taxon>Heteroderinae</taxon>
        <taxon>Heterodera</taxon>
    </lineage>
</organism>
<proteinExistence type="predicted"/>